<dbReference type="Gene3D" id="1.10.10.10">
    <property type="entry name" value="Winged helix-like DNA-binding domain superfamily/Winged helix DNA-binding domain"/>
    <property type="match status" value="1"/>
</dbReference>
<dbReference type="SMART" id="SM00345">
    <property type="entry name" value="HTH_GNTR"/>
    <property type="match status" value="1"/>
</dbReference>
<feature type="domain" description="HTH gntR-type" evidence="4">
    <location>
        <begin position="14"/>
        <end position="80"/>
    </location>
</feature>
<dbReference type="InterPro" id="IPR000524">
    <property type="entry name" value="Tscrpt_reg_HTH_GntR"/>
</dbReference>
<gene>
    <name evidence="5" type="primary">phnF</name>
    <name evidence="5" type="ORF">PMYSY11_0231</name>
</gene>
<dbReference type="InterPro" id="IPR028978">
    <property type="entry name" value="Chorismate_lyase_/UTRA_dom_sf"/>
</dbReference>
<name>A0A653DXT9_9PSED</name>
<dbReference type="InterPro" id="IPR036388">
    <property type="entry name" value="WH-like_DNA-bd_sf"/>
</dbReference>
<evidence type="ECO:0000256" key="1">
    <source>
        <dbReference type="ARBA" id="ARBA00023015"/>
    </source>
</evidence>
<dbReference type="InterPro" id="IPR012702">
    <property type="entry name" value="CP_lyase_PhnF"/>
</dbReference>
<dbReference type="RefSeq" id="WP_239655492.1">
    <property type="nucleotide sequence ID" value="NZ_LR215729.2"/>
</dbReference>
<organism evidence="5">
    <name type="scientific">Pseudomonas marincola</name>
    <dbReference type="NCBI Taxonomy" id="437900"/>
    <lineage>
        <taxon>Bacteria</taxon>
        <taxon>Pseudomonadati</taxon>
        <taxon>Pseudomonadota</taxon>
        <taxon>Gammaproteobacteria</taxon>
        <taxon>Pseudomonadales</taxon>
        <taxon>Pseudomonadaceae</taxon>
        <taxon>Pseudomonas</taxon>
    </lineage>
</organism>
<dbReference type="InterPro" id="IPR050679">
    <property type="entry name" value="Bact_HTH_transcr_reg"/>
</dbReference>
<dbReference type="AlphaFoldDB" id="A0A653DXT9"/>
<dbReference type="Pfam" id="PF07702">
    <property type="entry name" value="UTRA"/>
    <property type="match status" value="1"/>
</dbReference>
<dbReference type="SUPFAM" id="SSF64288">
    <property type="entry name" value="Chorismate lyase-like"/>
    <property type="match status" value="1"/>
</dbReference>
<dbReference type="SMART" id="SM00866">
    <property type="entry name" value="UTRA"/>
    <property type="match status" value="1"/>
</dbReference>
<proteinExistence type="predicted"/>
<dbReference type="GO" id="GO:0003700">
    <property type="term" value="F:DNA-binding transcription factor activity"/>
    <property type="evidence" value="ECO:0007669"/>
    <property type="project" value="InterPro"/>
</dbReference>
<dbReference type="Pfam" id="PF00392">
    <property type="entry name" value="GntR"/>
    <property type="match status" value="1"/>
</dbReference>
<dbReference type="EMBL" id="LR215729">
    <property type="protein sequence ID" value="VEV95278.1"/>
    <property type="molecule type" value="Genomic_DNA"/>
</dbReference>
<sequence length="240" mass="26923">MRPFFAMNLSRQIEPLYRELASVLREELQQFCPGDLLPSEVQLAARFSVNRHTLRRAVDELVLEGLVLRRQGKGTQVLARPLVYPLQANNAFSDSLSALGLRVEAVLLERKKRKATGDESQRLQLPEGAMLIELTTLRLLDEQPVSLIRHRFCASHAPALERYNGGSLREYLLEQSLGLNRTYSLIGARLPSREEAAQLLMPLHAPLLSVLTLSCDTAGRPVELALSTSRADRFQYQVAP</sequence>
<dbReference type="InterPro" id="IPR011663">
    <property type="entry name" value="UTRA"/>
</dbReference>
<evidence type="ECO:0000256" key="2">
    <source>
        <dbReference type="ARBA" id="ARBA00023125"/>
    </source>
</evidence>
<dbReference type="InterPro" id="IPR036390">
    <property type="entry name" value="WH_DNA-bd_sf"/>
</dbReference>
<dbReference type="Gene3D" id="3.40.1410.10">
    <property type="entry name" value="Chorismate lyase-like"/>
    <property type="match status" value="1"/>
</dbReference>
<dbReference type="PROSITE" id="PS50949">
    <property type="entry name" value="HTH_GNTR"/>
    <property type="match status" value="1"/>
</dbReference>
<dbReference type="PANTHER" id="PTHR44846">
    <property type="entry name" value="MANNOSYL-D-GLYCERATE TRANSPORT/METABOLISM SYSTEM REPRESSOR MNGR-RELATED"/>
    <property type="match status" value="1"/>
</dbReference>
<dbReference type="GO" id="GO:0003677">
    <property type="term" value="F:DNA binding"/>
    <property type="evidence" value="ECO:0007669"/>
    <property type="project" value="UniProtKB-KW"/>
</dbReference>
<dbReference type="CDD" id="cd07377">
    <property type="entry name" value="WHTH_GntR"/>
    <property type="match status" value="1"/>
</dbReference>
<evidence type="ECO:0000313" key="5">
    <source>
        <dbReference type="EMBL" id="VEV95278.1"/>
    </source>
</evidence>
<dbReference type="NCBIfam" id="TIGR02325">
    <property type="entry name" value="C_P_lyase_phnF"/>
    <property type="match status" value="1"/>
</dbReference>
<reference evidence="5" key="1">
    <citation type="submission" date="2019-02" db="EMBL/GenBank/DDBJ databases">
        <authorList>
            <consortium name="Genoscope - CEA"/>
            <person name="William W."/>
        </authorList>
    </citation>
    <scope>NUCLEOTIDE SEQUENCE [LARGE SCALE GENOMIC DNA]</scope>
    <source>
        <strain evidence="5">YSy11</strain>
    </source>
</reference>
<evidence type="ECO:0000256" key="3">
    <source>
        <dbReference type="ARBA" id="ARBA00023163"/>
    </source>
</evidence>
<dbReference type="PRINTS" id="PR00035">
    <property type="entry name" value="HTHGNTR"/>
</dbReference>
<keyword evidence="2 5" id="KW-0238">DNA-binding</keyword>
<accession>A0A653DXT9</accession>
<evidence type="ECO:0000259" key="4">
    <source>
        <dbReference type="PROSITE" id="PS50949"/>
    </source>
</evidence>
<keyword evidence="1" id="KW-0805">Transcription regulation</keyword>
<protein>
    <submittedName>
        <fullName evidence="5">Putative DNA-binding transcriptional regulator of phosphonate uptake and biodegradation</fullName>
    </submittedName>
</protein>
<keyword evidence="3" id="KW-0804">Transcription</keyword>
<dbReference type="SUPFAM" id="SSF46785">
    <property type="entry name" value="Winged helix' DNA-binding domain"/>
    <property type="match status" value="1"/>
</dbReference>
<dbReference type="PANTHER" id="PTHR44846:SF16">
    <property type="entry name" value="TRANSCRIPTIONAL REGULATOR PHNF-RELATED"/>
    <property type="match status" value="1"/>
</dbReference>